<accession>A0ABR4A627</accession>
<keyword evidence="3" id="KW-1185">Reference proteome</keyword>
<reference evidence="2 3" key="1">
    <citation type="submission" date="2024-09" db="EMBL/GenBank/DDBJ databases">
        <title>Rethinking Asexuality: The Enigmatic Case of Functional Sexual Genes in Lepraria (Stereocaulaceae).</title>
        <authorList>
            <person name="Doellman M."/>
            <person name="Sun Y."/>
            <person name="Barcenas-Pena A."/>
            <person name="Lumbsch H.T."/>
            <person name="Grewe F."/>
        </authorList>
    </citation>
    <scope>NUCLEOTIDE SEQUENCE [LARGE SCALE GENOMIC DNA]</scope>
    <source>
        <strain evidence="2 3">Mercado 3170</strain>
    </source>
</reference>
<evidence type="ECO:0000256" key="1">
    <source>
        <dbReference type="SAM" id="MobiDB-lite"/>
    </source>
</evidence>
<organism evidence="2 3">
    <name type="scientific">Stereocaulon virgatum</name>
    <dbReference type="NCBI Taxonomy" id="373712"/>
    <lineage>
        <taxon>Eukaryota</taxon>
        <taxon>Fungi</taxon>
        <taxon>Dikarya</taxon>
        <taxon>Ascomycota</taxon>
        <taxon>Pezizomycotina</taxon>
        <taxon>Lecanoromycetes</taxon>
        <taxon>OSLEUM clade</taxon>
        <taxon>Lecanoromycetidae</taxon>
        <taxon>Lecanorales</taxon>
        <taxon>Lecanorineae</taxon>
        <taxon>Stereocaulaceae</taxon>
        <taxon>Stereocaulon</taxon>
    </lineage>
</organism>
<feature type="region of interest" description="Disordered" evidence="1">
    <location>
        <begin position="245"/>
        <end position="265"/>
    </location>
</feature>
<sequence length="265" mass="30017">MSFGMVTASEGKAEQRSFHISVLSFAFEESQVIKHVSVLDKALLVSDQLFVSFWAKLLYHSSSLIDTKAIVDEQSKSQFGRIKVYGQSYSSLSAIFLVSLPEPQSSSPKERQGRTTVHSTSVSMCLLEVHLYSKCRHILYKKRLLQCQDFDAQISSCQDKPHRIVKEVLVANRPLCKTCYGEEKTAIVMAHHSRENSMTRNAKRWEWDEEKIFAMRVKMGEAMEAQLKGLRERCWVHEAANAAASVEGNQQRPARGPSMGERSLD</sequence>
<evidence type="ECO:0000313" key="3">
    <source>
        <dbReference type="Proteomes" id="UP001590950"/>
    </source>
</evidence>
<dbReference type="Proteomes" id="UP001590950">
    <property type="component" value="Unassembled WGS sequence"/>
</dbReference>
<evidence type="ECO:0000313" key="2">
    <source>
        <dbReference type="EMBL" id="KAL2040518.1"/>
    </source>
</evidence>
<comment type="caution">
    <text evidence="2">The sequence shown here is derived from an EMBL/GenBank/DDBJ whole genome shotgun (WGS) entry which is preliminary data.</text>
</comment>
<protein>
    <submittedName>
        <fullName evidence="2">Uncharacterized protein</fullName>
    </submittedName>
</protein>
<dbReference type="EMBL" id="JBEFKJ010000020">
    <property type="protein sequence ID" value="KAL2040518.1"/>
    <property type="molecule type" value="Genomic_DNA"/>
</dbReference>
<name>A0ABR4A627_9LECA</name>
<proteinExistence type="predicted"/>
<gene>
    <name evidence="2" type="ORF">N7G274_006497</name>
</gene>